<dbReference type="Proteomes" id="UP001642483">
    <property type="component" value="Unassembled WGS sequence"/>
</dbReference>
<organism evidence="2 3">
    <name type="scientific">Clavelina lepadiformis</name>
    <name type="common">Light-bulb sea squirt</name>
    <name type="synonym">Ascidia lepadiformis</name>
    <dbReference type="NCBI Taxonomy" id="159417"/>
    <lineage>
        <taxon>Eukaryota</taxon>
        <taxon>Metazoa</taxon>
        <taxon>Chordata</taxon>
        <taxon>Tunicata</taxon>
        <taxon>Ascidiacea</taxon>
        <taxon>Aplousobranchia</taxon>
        <taxon>Clavelinidae</taxon>
        <taxon>Clavelina</taxon>
    </lineage>
</organism>
<proteinExistence type="predicted"/>
<gene>
    <name evidence="2" type="ORF">CVLEPA_LOCUS21394</name>
</gene>
<evidence type="ECO:0000313" key="3">
    <source>
        <dbReference type="Proteomes" id="UP001642483"/>
    </source>
</evidence>
<keyword evidence="1" id="KW-1133">Transmembrane helix</keyword>
<sequence>MVKFEGKMIYSHSKYVIKFHSCFCFEWRNSDSCLTSSGCLIPRVAMLFLFLRFVLILKGRAFHVGHFDIP</sequence>
<feature type="transmembrane region" description="Helical" evidence="1">
    <location>
        <begin position="40"/>
        <end position="57"/>
    </location>
</feature>
<comment type="caution">
    <text evidence="2">The sequence shown here is derived from an EMBL/GenBank/DDBJ whole genome shotgun (WGS) entry which is preliminary data.</text>
</comment>
<protein>
    <submittedName>
        <fullName evidence="2">Uncharacterized protein</fullName>
    </submittedName>
</protein>
<name>A0ABP0GC52_CLALP</name>
<keyword evidence="3" id="KW-1185">Reference proteome</keyword>
<keyword evidence="1" id="KW-0812">Transmembrane</keyword>
<evidence type="ECO:0000313" key="2">
    <source>
        <dbReference type="EMBL" id="CAK8689377.1"/>
    </source>
</evidence>
<reference evidence="2 3" key="1">
    <citation type="submission" date="2024-02" db="EMBL/GenBank/DDBJ databases">
        <authorList>
            <person name="Daric V."/>
            <person name="Darras S."/>
        </authorList>
    </citation>
    <scope>NUCLEOTIDE SEQUENCE [LARGE SCALE GENOMIC DNA]</scope>
</reference>
<keyword evidence="1" id="KW-0472">Membrane</keyword>
<evidence type="ECO:0000256" key="1">
    <source>
        <dbReference type="SAM" id="Phobius"/>
    </source>
</evidence>
<accession>A0ABP0GC52</accession>
<dbReference type="EMBL" id="CAWYQH010000108">
    <property type="protein sequence ID" value="CAK8689377.1"/>
    <property type="molecule type" value="Genomic_DNA"/>
</dbReference>